<evidence type="ECO:0000256" key="15">
    <source>
        <dbReference type="ARBA" id="ARBA00060177"/>
    </source>
</evidence>
<evidence type="ECO:0000313" key="20">
    <source>
        <dbReference type="Proteomes" id="UP000029382"/>
    </source>
</evidence>
<evidence type="ECO:0000256" key="14">
    <source>
        <dbReference type="ARBA" id="ARBA00044632"/>
    </source>
</evidence>
<dbReference type="AlphaFoldDB" id="A0A091BUG5"/>
<dbReference type="Gene3D" id="1.10.8.50">
    <property type="match status" value="1"/>
</dbReference>
<evidence type="ECO:0000256" key="7">
    <source>
        <dbReference type="ARBA" id="ARBA00022801"/>
    </source>
</evidence>
<evidence type="ECO:0000256" key="3">
    <source>
        <dbReference type="ARBA" id="ARBA00011245"/>
    </source>
</evidence>
<dbReference type="SMART" id="SM01232">
    <property type="entry name" value="H2TH"/>
    <property type="match status" value="1"/>
</dbReference>
<evidence type="ECO:0000313" key="19">
    <source>
        <dbReference type="EMBL" id="KFN88110.1"/>
    </source>
</evidence>
<feature type="active site" description="Proton donor; for delta-elimination activity" evidence="16">
    <location>
        <position position="273"/>
    </location>
</feature>
<dbReference type="InterPro" id="IPR020629">
    <property type="entry name" value="FPG_Glyclase"/>
</dbReference>
<evidence type="ECO:0000256" key="16">
    <source>
        <dbReference type="HAMAP-Rule" id="MF_00103"/>
    </source>
</evidence>
<dbReference type="PANTHER" id="PTHR22993:SF9">
    <property type="entry name" value="FORMAMIDOPYRIMIDINE-DNA GLYCOSYLASE"/>
    <property type="match status" value="1"/>
</dbReference>
<dbReference type="CDD" id="cd08966">
    <property type="entry name" value="EcFpg-like_N"/>
    <property type="match status" value="1"/>
</dbReference>
<dbReference type="PANTHER" id="PTHR22993">
    <property type="entry name" value="FORMAMIDOPYRIMIDINE-DNA GLYCOSYLASE"/>
    <property type="match status" value="1"/>
</dbReference>
<dbReference type="SMART" id="SM00898">
    <property type="entry name" value="Fapy_DNA_glyco"/>
    <property type="match status" value="1"/>
</dbReference>
<dbReference type="NCBIfam" id="TIGR00577">
    <property type="entry name" value="fpg"/>
    <property type="match status" value="1"/>
</dbReference>
<dbReference type="InterPro" id="IPR015887">
    <property type="entry name" value="DNA_glyclase_Znf_dom_DNA_BS"/>
</dbReference>
<dbReference type="GO" id="GO:0008270">
    <property type="term" value="F:zinc ion binding"/>
    <property type="evidence" value="ECO:0007669"/>
    <property type="project" value="UniProtKB-UniRule"/>
</dbReference>
<comment type="similarity">
    <text evidence="2 16">Belongs to the FPG family.</text>
</comment>
<comment type="caution">
    <text evidence="16">Lacks conserved residue(s) required for the propagation of feature annotation.</text>
</comment>
<gene>
    <name evidence="16" type="primary">mutM</name>
    <name evidence="16" type="synonym">fpg</name>
    <name evidence="19" type="ORF">H702_03880</name>
</gene>
<dbReference type="Proteomes" id="UP000029382">
    <property type="component" value="Unassembled WGS sequence"/>
</dbReference>
<comment type="catalytic activity">
    <reaction evidence="14 16">
        <text>2'-deoxyribonucleotide-(2'-deoxyribose 5'-phosphate)-2'-deoxyribonucleotide-DNA = a 3'-end 2'-deoxyribonucleotide-(2,3-dehydro-2,3-deoxyribose 5'-phosphate)-DNA + a 5'-end 5'-phospho-2'-deoxyribonucleoside-DNA + H(+)</text>
        <dbReference type="Rhea" id="RHEA:66592"/>
        <dbReference type="Rhea" id="RHEA-COMP:13180"/>
        <dbReference type="Rhea" id="RHEA-COMP:16897"/>
        <dbReference type="Rhea" id="RHEA-COMP:17067"/>
        <dbReference type="ChEBI" id="CHEBI:15378"/>
        <dbReference type="ChEBI" id="CHEBI:136412"/>
        <dbReference type="ChEBI" id="CHEBI:157695"/>
        <dbReference type="ChEBI" id="CHEBI:167181"/>
        <dbReference type="EC" id="4.2.99.18"/>
    </reaction>
</comment>
<dbReference type="EC" id="3.2.2.23" evidence="16"/>
<dbReference type="PROSITE" id="PS51066">
    <property type="entry name" value="ZF_FPG_2"/>
    <property type="match status" value="1"/>
</dbReference>
<comment type="catalytic activity">
    <reaction evidence="1 16">
        <text>Hydrolysis of DNA containing ring-opened 7-methylguanine residues, releasing 2,6-diamino-4-hydroxy-5-(N-methyl)formamidopyrimidine.</text>
        <dbReference type="EC" id="3.2.2.23"/>
    </reaction>
</comment>
<dbReference type="PROSITE" id="PS01242">
    <property type="entry name" value="ZF_FPG_1"/>
    <property type="match status" value="1"/>
</dbReference>
<dbReference type="EC" id="4.2.99.18" evidence="16"/>
<feature type="binding site" evidence="16">
    <location>
        <position position="121"/>
    </location>
    <ligand>
        <name>DNA</name>
        <dbReference type="ChEBI" id="CHEBI:16991"/>
    </ligand>
</feature>
<keyword evidence="12 16" id="KW-0511">Multifunctional enzyme</keyword>
<evidence type="ECO:0000256" key="10">
    <source>
        <dbReference type="ARBA" id="ARBA00023204"/>
    </source>
</evidence>
<evidence type="ECO:0000256" key="6">
    <source>
        <dbReference type="ARBA" id="ARBA00022771"/>
    </source>
</evidence>
<proteinExistence type="inferred from homology"/>
<dbReference type="PROSITE" id="PS51068">
    <property type="entry name" value="FPG_CAT"/>
    <property type="match status" value="1"/>
</dbReference>
<dbReference type="InterPro" id="IPR010979">
    <property type="entry name" value="Ribosomal_uS13-like_H2TH"/>
</dbReference>
<evidence type="ECO:0000256" key="9">
    <source>
        <dbReference type="ARBA" id="ARBA00023125"/>
    </source>
</evidence>
<dbReference type="Gene3D" id="3.20.190.10">
    <property type="entry name" value="MutM-like, N-terminal"/>
    <property type="match status" value="1"/>
</dbReference>
<keyword evidence="4 16" id="KW-0479">Metal-binding</keyword>
<evidence type="ECO:0000256" key="13">
    <source>
        <dbReference type="ARBA" id="ARBA00023295"/>
    </source>
</evidence>
<feature type="active site" description="Proton donor" evidence="16">
    <location>
        <position position="14"/>
    </location>
</feature>
<feature type="binding site" evidence="16">
    <location>
        <position position="102"/>
    </location>
    <ligand>
        <name>DNA</name>
        <dbReference type="ChEBI" id="CHEBI:16991"/>
    </ligand>
</feature>
<keyword evidence="5 16" id="KW-0227">DNA damage</keyword>
<feature type="domain" description="FPG-type" evidence="17">
    <location>
        <begin position="249"/>
        <end position="283"/>
    </location>
</feature>
<evidence type="ECO:0000259" key="17">
    <source>
        <dbReference type="PROSITE" id="PS51066"/>
    </source>
</evidence>
<dbReference type="InterPro" id="IPR015886">
    <property type="entry name" value="H2TH_FPG"/>
</dbReference>
<dbReference type="NCBIfam" id="NF002211">
    <property type="entry name" value="PRK01103.1"/>
    <property type="match status" value="1"/>
</dbReference>
<dbReference type="HAMAP" id="MF_00103">
    <property type="entry name" value="Fapy_DNA_glycosyl"/>
    <property type="match status" value="1"/>
</dbReference>
<evidence type="ECO:0000259" key="18">
    <source>
        <dbReference type="PROSITE" id="PS51068"/>
    </source>
</evidence>
<evidence type="ECO:0000256" key="2">
    <source>
        <dbReference type="ARBA" id="ARBA00009409"/>
    </source>
</evidence>
<dbReference type="GO" id="GO:0034039">
    <property type="term" value="F:8-oxo-7,8-dihydroguanine DNA N-glycosylase activity"/>
    <property type="evidence" value="ECO:0007669"/>
    <property type="project" value="TreeGrafter"/>
</dbReference>
<dbReference type="InterPro" id="IPR035937">
    <property type="entry name" value="FPG_N"/>
</dbReference>
<dbReference type="Pfam" id="PF06831">
    <property type="entry name" value="H2TH"/>
    <property type="match status" value="1"/>
</dbReference>
<name>A0A091BUG5_STREI</name>
<protein>
    <recommendedName>
        <fullName evidence="16">Formamidopyrimidine-DNA glycosylase</fullName>
        <shortName evidence="16">Fapy-DNA glycosylase</shortName>
        <ecNumber evidence="16">3.2.2.23</ecNumber>
    </recommendedName>
    <alternativeName>
        <fullName evidence="16">DNA-(apurinic or apyrimidinic site) lyase MutM</fullName>
        <shortName evidence="16">AP lyase MutM</shortName>
        <ecNumber evidence="16">4.2.99.18</ecNumber>
    </alternativeName>
</protein>
<dbReference type="FunFam" id="3.20.190.10:FF:000001">
    <property type="entry name" value="Formamidopyrimidine-DNA glycosylase"/>
    <property type="match status" value="1"/>
</dbReference>
<dbReference type="GO" id="GO:0003690">
    <property type="term" value="F:double-stranded DNA binding"/>
    <property type="evidence" value="ECO:0007669"/>
    <property type="project" value="UniProtKB-ARBA"/>
</dbReference>
<evidence type="ECO:0000256" key="4">
    <source>
        <dbReference type="ARBA" id="ARBA00022723"/>
    </source>
</evidence>
<comment type="subunit">
    <text evidence="3 16">Monomer.</text>
</comment>
<feature type="domain" description="Formamidopyrimidine-DNA glycosylase catalytic" evidence="18">
    <location>
        <begin position="13"/>
        <end position="124"/>
    </location>
</feature>
<dbReference type="SUPFAM" id="SSF81624">
    <property type="entry name" value="N-terminal domain of MutM-like DNA repair proteins"/>
    <property type="match status" value="1"/>
</dbReference>
<dbReference type="SUPFAM" id="SSF57716">
    <property type="entry name" value="Glucocorticoid receptor-like (DNA-binding domain)"/>
    <property type="match status" value="1"/>
</dbReference>
<reference evidence="19 20" key="1">
    <citation type="journal article" date="2014" name="Genome Announc.">
        <title>Draft Genome Sequences of Streptococcus bovis Strains ATCC 33317 and JB1.</title>
        <authorList>
            <person name="Benahmed F.H."/>
            <person name="Gopinath G.R."/>
            <person name="Harbottle H."/>
            <person name="Cotta M.A."/>
            <person name="Luo Y."/>
            <person name="Henderson C."/>
            <person name="Teri P."/>
            <person name="Soppet D."/>
            <person name="Rasmussen M."/>
            <person name="Whitehead T.R."/>
            <person name="Davidson M."/>
        </authorList>
    </citation>
    <scope>NUCLEOTIDE SEQUENCE [LARGE SCALE GENOMIC DNA]</scope>
    <source>
        <strain evidence="19 20">JB1</strain>
    </source>
</reference>
<comment type="cofactor">
    <cofactor evidence="16">
        <name>Zn(2+)</name>
        <dbReference type="ChEBI" id="CHEBI:29105"/>
    </cofactor>
    <text evidence="16">Binds 1 zinc ion per subunit.</text>
</comment>
<feature type="active site" description="Proton donor; for beta-elimination activity" evidence="16">
    <location>
        <position position="69"/>
    </location>
</feature>
<keyword evidence="8 16" id="KW-0862">Zinc</keyword>
<dbReference type="FunFam" id="1.10.8.50:FF:000003">
    <property type="entry name" value="Formamidopyrimidine-DNA glycosylase"/>
    <property type="match status" value="1"/>
</dbReference>
<accession>A0A091BUG5</accession>
<evidence type="ECO:0000256" key="11">
    <source>
        <dbReference type="ARBA" id="ARBA00023239"/>
    </source>
</evidence>
<comment type="function">
    <text evidence="16">Involved in base excision repair of DNA damaged by oxidation or by mutagenic agents. Acts as DNA glycosylase that recognizes and removes damaged bases. Has a preference for oxidized purines, such as 7,8-dihydro-8-oxoguanine (8-oxoG). Has AP (apurinic/apyrimidinic) lyase activity and introduces nicks in the DNA strand. Cleaves the DNA backbone by beta-delta elimination to generate a single-strand break at the site of the removed base with both 3'- and 5'-phosphates.</text>
</comment>
<dbReference type="GO" id="GO:0006284">
    <property type="term" value="P:base-excision repair"/>
    <property type="evidence" value="ECO:0007669"/>
    <property type="project" value="InterPro"/>
</dbReference>
<dbReference type="Pfam" id="PF06827">
    <property type="entry name" value="zf-FPG_IleRS"/>
    <property type="match status" value="1"/>
</dbReference>
<organism evidence="19 20">
    <name type="scientific">Streptococcus equinus JB1</name>
    <dbReference type="NCBI Taxonomy" id="1294274"/>
    <lineage>
        <taxon>Bacteria</taxon>
        <taxon>Bacillati</taxon>
        <taxon>Bacillota</taxon>
        <taxon>Bacilli</taxon>
        <taxon>Lactobacillales</taxon>
        <taxon>Streptococcaceae</taxon>
        <taxon>Streptococcus</taxon>
    </lineage>
</organism>
<keyword evidence="11 16" id="KW-0456">Lyase</keyword>
<evidence type="ECO:0000256" key="12">
    <source>
        <dbReference type="ARBA" id="ARBA00023268"/>
    </source>
</evidence>
<dbReference type="GO" id="GO:0003684">
    <property type="term" value="F:damaged DNA binding"/>
    <property type="evidence" value="ECO:0007669"/>
    <property type="project" value="InterPro"/>
</dbReference>
<dbReference type="InterPro" id="IPR010663">
    <property type="entry name" value="Znf_FPG/IleRS"/>
</dbReference>
<feature type="active site" description="Schiff-base intermediate with DNA" evidence="16">
    <location>
        <position position="13"/>
    </location>
</feature>
<keyword evidence="13 16" id="KW-0326">Glycosidase</keyword>
<dbReference type="GO" id="GO:0140078">
    <property type="term" value="F:class I DNA-(apurinic or apyrimidinic site) endonuclease activity"/>
    <property type="evidence" value="ECO:0007669"/>
    <property type="project" value="UniProtKB-EC"/>
</dbReference>
<keyword evidence="10 16" id="KW-0234">DNA repair</keyword>
<keyword evidence="7 16" id="KW-0378">Hydrolase</keyword>
<sequence>MSRLTAWYRIIMPELPEVETVRRGLERLIVGRKIVSVDVRVPKMVKTDLSAFESDLLGQTIQSIGRRGKYLLLNLDEQVIISHLRMEGKYLLFGPQVPEDKHFHIFFGLDDGSTLVYKDVRKFGTMELMAKSQVAAYFQKRKLGPEPTKEDFDVAEFARKLSASKKLIKPYLLDQTLVAGLGNIYVDEVLWAAKIHPERQANSLQKAEINLLHDEIIRILQLGIKKGGSTIRTYQNALGENGTMQEYLQVYGKTDEPCPRCATPIEKIKVGGRGTHFCPACQKR</sequence>
<dbReference type="Pfam" id="PF01149">
    <property type="entry name" value="Fapy_DNA_glyco"/>
    <property type="match status" value="1"/>
</dbReference>
<dbReference type="SUPFAM" id="SSF46946">
    <property type="entry name" value="S13-like H2TH domain"/>
    <property type="match status" value="1"/>
</dbReference>
<dbReference type="InterPro" id="IPR012319">
    <property type="entry name" value="FPG_cat"/>
</dbReference>
<comment type="caution">
    <text evidence="19">The sequence shown here is derived from an EMBL/GenBank/DDBJ whole genome shotgun (WGS) entry which is preliminary data.</text>
</comment>
<keyword evidence="9 16" id="KW-0238">DNA-binding</keyword>
<keyword evidence="6 16" id="KW-0863">Zinc-finger</keyword>
<evidence type="ECO:0000256" key="1">
    <source>
        <dbReference type="ARBA" id="ARBA00001668"/>
    </source>
</evidence>
<evidence type="ECO:0000256" key="8">
    <source>
        <dbReference type="ARBA" id="ARBA00022833"/>
    </source>
</evidence>
<comment type="function">
    <text evidence="15">Involved in base excision repair of DNA damaged by oxidation or by mutagenic agents. Acts as a DNA glycosylase that recognizes and removes damaged bases. Has a preference for oxidized purines, such as 7,8-dihydro-8-oxoguanine (8-oxoG). Has AP (apurinic/apyrimidinic) lyase activity and introduces nicks in the DNA strand. Cleaves the DNA backbone by beta-delta elimination to generate a single-strand break at the site of the removed base with both 3'- and 5'-phosphates.</text>
</comment>
<evidence type="ECO:0000256" key="5">
    <source>
        <dbReference type="ARBA" id="ARBA00022763"/>
    </source>
</evidence>
<dbReference type="InterPro" id="IPR000214">
    <property type="entry name" value="Znf_DNA_glyclase/AP_lyase"/>
</dbReference>
<dbReference type="EMBL" id="AUZH01000013">
    <property type="protein sequence ID" value="KFN88110.1"/>
    <property type="molecule type" value="Genomic_DNA"/>
</dbReference>